<dbReference type="EMBL" id="LIBO01000012">
    <property type="protein sequence ID" value="KRO63038.1"/>
    <property type="molecule type" value="Genomic_DNA"/>
</dbReference>
<dbReference type="PANTHER" id="PTHR43498:SF1">
    <property type="entry name" value="COB--COM HETERODISULFIDE REDUCTASE IRON-SULFUR SUBUNIT A"/>
    <property type="match status" value="1"/>
</dbReference>
<keyword evidence="5" id="KW-0411">Iron-sulfur</keyword>
<sequence length="534" mass="59458">MCSSLSRSWWSLLLLVLVIPSLSPHSVHSGDASLSADVMIYGATSAGVTAAISASRHGAKVILLEPSRHLGGMLSGGLSRTDMDRQENLIGGLAKEFFQRVGRHYGQEMGWTFEPHVAQDTLQAMLAEQKIVPVFDQALASITKKDGRIQSLKTRSGQIYSAKVFIDATYEGDLMKAARVSYAIGRESRSLHGESLAGRRDLLRSNHQINYRISPWKDGKLLPHVTAEEDLAPTGTGDGKMQAYCFRLCLTDVPSNRLPVTPPPNYQPADYELLRRCFEVGGDKVDGILGIKRMPNGKSDVNAGAPISLNLPGANQEYPDGSPERRKEIWDEHLNWARGLVYYVQNDSSVPKKVREKYAPWGLCRDEFTETAGWPPQMYIREGRRMQGEYVLTQKDLMKDLRKKDCVGMAGYNIDIREVQWVSLRTFFFPNAADELYMEGYVSQPVEPWDIPYRALLPRAKECRNLLVPVCLSSSAVVFASFRMEPQFMIAGQAAGVAAALANRHKKSVHSVDVTELQKILTSEGQILKEPAKQ</sequence>
<dbReference type="Pfam" id="PF12831">
    <property type="entry name" value="FAD_oxidored"/>
    <property type="match status" value="1"/>
</dbReference>
<accession>A0A0R2RKC2</accession>
<keyword evidence="1" id="KW-0004">4Fe-4S</keyword>
<dbReference type="Proteomes" id="UP000051269">
    <property type="component" value="Unassembled WGS sequence"/>
</dbReference>
<keyword evidence="4" id="KW-0408">Iron</keyword>
<protein>
    <recommendedName>
        <fullName evidence="8">Xanthan lyase</fullName>
    </recommendedName>
</protein>
<gene>
    <name evidence="6" type="ORF">ABR82_06180</name>
</gene>
<evidence type="ECO:0000256" key="2">
    <source>
        <dbReference type="ARBA" id="ARBA00022723"/>
    </source>
</evidence>
<evidence type="ECO:0000256" key="4">
    <source>
        <dbReference type="ARBA" id="ARBA00023004"/>
    </source>
</evidence>
<evidence type="ECO:0000256" key="3">
    <source>
        <dbReference type="ARBA" id="ARBA00023002"/>
    </source>
</evidence>
<dbReference type="GO" id="GO:0046872">
    <property type="term" value="F:metal ion binding"/>
    <property type="evidence" value="ECO:0007669"/>
    <property type="project" value="UniProtKB-KW"/>
</dbReference>
<dbReference type="GO" id="GO:0016491">
    <property type="term" value="F:oxidoreductase activity"/>
    <property type="evidence" value="ECO:0007669"/>
    <property type="project" value="UniProtKB-KW"/>
</dbReference>
<keyword evidence="3" id="KW-0560">Oxidoreductase</keyword>
<dbReference type="GO" id="GO:0051539">
    <property type="term" value="F:4 iron, 4 sulfur cluster binding"/>
    <property type="evidence" value="ECO:0007669"/>
    <property type="project" value="UniProtKB-KW"/>
</dbReference>
<dbReference type="InterPro" id="IPR039650">
    <property type="entry name" value="HdrA-like"/>
</dbReference>
<reference evidence="6 7" key="1">
    <citation type="submission" date="2015-10" db="EMBL/GenBank/DDBJ databases">
        <title>Metagenome-Assembled Genomes uncover a global brackish microbiome.</title>
        <authorList>
            <person name="Hugerth L.W."/>
            <person name="Larsson J."/>
            <person name="Alneberg J."/>
            <person name="Lindh M.V."/>
            <person name="Legrand C."/>
            <person name="Pinhassi J."/>
            <person name="Andersson A.F."/>
        </authorList>
    </citation>
    <scope>NUCLEOTIDE SEQUENCE [LARGE SCALE GENOMIC DNA]</scope>
    <source>
        <strain evidence="6">BACL18 MAG-120507-bin52</strain>
    </source>
</reference>
<proteinExistence type="predicted"/>
<dbReference type="InterPro" id="IPR036188">
    <property type="entry name" value="FAD/NAD-bd_sf"/>
</dbReference>
<evidence type="ECO:0000256" key="5">
    <source>
        <dbReference type="ARBA" id="ARBA00023014"/>
    </source>
</evidence>
<keyword evidence="2" id="KW-0479">Metal-binding</keyword>
<evidence type="ECO:0000313" key="6">
    <source>
        <dbReference type="EMBL" id="KRO63038.1"/>
    </source>
</evidence>
<dbReference type="AlphaFoldDB" id="A0A0R2RKC2"/>
<comment type="caution">
    <text evidence="6">The sequence shown here is derived from an EMBL/GenBank/DDBJ whole genome shotgun (WGS) entry which is preliminary data.</text>
</comment>
<evidence type="ECO:0008006" key="8">
    <source>
        <dbReference type="Google" id="ProtNLM"/>
    </source>
</evidence>
<name>A0A0R2RKC2_9BACT</name>
<organism evidence="6 7">
    <name type="scientific">Verrucomicrobia subdivision 6 bacterium BACL9 MAG-120507-bin52</name>
    <dbReference type="NCBI Taxonomy" id="1655590"/>
    <lineage>
        <taxon>Bacteria</taxon>
        <taxon>Pseudomonadati</taxon>
        <taxon>Verrucomicrobiota</taxon>
        <taxon>Verrucomicrobiia</taxon>
        <taxon>Verrucomicrobiales</taxon>
        <taxon>Verrucomicrobia subdivision 6</taxon>
    </lineage>
</organism>
<evidence type="ECO:0000256" key="1">
    <source>
        <dbReference type="ARBA" id="ARBA00022485"/>
    </source>
</evidence>
<evidence type="ECO:0000313" key="7">
    <source>
        <dbReference type="Proteomes" id="UP000051269"/>
    </source>
</evidence>
<dbReference type="PANTHER" id="PTHR43498">
    <property type="entry name" value="FERREDOXIN:COB-COM HETERODISULFIDE REDUCTASE SUBUNIT A"/>
    <property type="match status" value="1"/>
</dbReference>
<dbReference type="SUPFAM" id="SSF51905">
    <property type="entry name" value="FAD/NAD(P)-binding domain"/>
    <property type="match status" value="1"/>
</dbReference>
<dbReference type="Gene3D" id="3.50.50.60">
    <property type="entry name" value="FAD/NAD(P)-binding domain"/>
    <property type="match status" value="1"/>
</dbReference>